<dbReference type="InterPro" id="IPR011990">
    <property type="entry name" value="TPR-like_helical_dom_sf"/>
</dbReference>
<dbReference type="InterPro" id="IPR036322">
    <property type="entry name" value="WD40_repeat_dom_sf"/>
</dbReference>
<evidence type="ECO:0000313" key="6">
    <source>
        <dbReference type="EMBL" id="KIK47413.1"/>
    </source>
</evidence>
<dbReference type="AlphaFoldDB" id="A0A0D0BX00"/>
<dbReference type="InterPro" id="IPR001680">
    <property type="entry name" value="WD40_rpt"/>
</dbReference>
<keyword evidence="4" id="KW-0802">TPR repeat</keyword>
<organism evidence="6 7">
    <name type="scientific">Suillus luteus UH-Slu-Lm8-n1</name>
    <dbReference type="NCBI Taxonomy" id="930992"/>
    <lineage>
        <taxon>Eukaryota</taxon>
        <taxon>Fungi</taxon>
        <taxon>Dikarya</taxon>
        <taxon>Basidiomycota</taxon>
        <taxon>Agaricomycotina</taxon>
        <taxon>Agaricomycetes</taxon>
        <taxon>Agaricomycetidae</taxon>
        <taxon>Boletales</taxon>
        <taxon>Suillineae</taxon>
        <taxon>Suillaceae</taxon>
        <taxon>Suillus</taxon>
    </lineage>
</organism>
<dbReference type="InterPro" id="IPR019734">
    <property type="entry name" value="TPR_rpt"/>
</dbReference>
<dbReference type="InterPro" id="IPR020472">
    <property type="entry name" value="WD40_PAC1"/>
</dbReference>
<reference evidence="7" key="2">
    <citation type="submission" date="2015-01" db="EMBL/GenBank/DDBJ databases">
        <title>Evolutionary Origins and Diversification of the Mycorrhizal Mutualists.</title>
        <authorList>
            <consortium name="DOE Joint Genome Institute"/>
            <consortium name="Mycorrhizal Genomics Consortium"/>
            <person name="Kohler A."/>
            <person name="Kuo A."/>
            <person name="Nagy L.G."/>
            <person name="Floudas D."/>
            <person name="Copeland A."/>
            <person name="Barry K.W."/>
            <person name="Cichocki N."/>
            <person name="Veneault-Fourrey C."/>
            <person name="LaButti K."/>
            <person name="Lindquist E.A."/>
            <person name="Lipzen A."/>
            <person name="Lundell T."/>
            <person name="Morin E."/>
            <person name="Murat C."/>
            <person name="Riley R."/>
            <person name="Ohm R."/>
            <person name="Sun H."/>
            <person name="Tunlid A."/>
            <person name="Henrissat B."/>
            <person name="Grigoriev I.V."/>
            <person name="Hibbett D.S."/>
            <person name="Martin F."/>
        </authorList>
    </citation>
    <scope>NUCLEOTIDE SEQUENCE [LARGE SCALE GENOMIC DNA]</scope>
    <source>
        <strain evidence="7">UH-Slu-Lm8-n1</strain>
    </source>
</reference>
<keyword evidence="2" id="KW-0677">Repeat</keyword>
<dbReference type="InParanoid" id="A0A0D0BX00"/>
<sequence length="1237" mass="138566">MIPTTIPLRQFKDHEDFIRAVTVFCDRRLMVTGSRDGTLRLWDLKTGTALKKMEGHRNDVTRLAVSLGDGQLIASGDANGGLIAWHGETGEKLTQTIKAHFDFITSLDFSPDGAVLVTSSSDGMIKLWDTTTWQMQGHPIQCIGSSICVRYSPSGELLAIATSIDIEIHNSSTRECVAKFKGHAQYNFFLAWTPDGTHLLTGGDSHDPTIREWDASTWQQVGDPWMGHSPEYISSIAVHPASDLVASASHEKLILWRLSNRQTIAIFHPSAWVRCATFSVDGKHILSGGNDNMISEWAVPKDMLSQKTLTKPTSKAQVPNSKILAINATARNACIAGKLSTAEELFTREIDTDGNSYIYESYANRSLVVARKHDWDHALEDSIKSISIQPSLTGYISKGIALCGKWQVLEAKIAFDLAFMFTNEDSNIIHFLLLIKAVAIFNANQHKEAIIRVQSLTAACPHNDIFACRVVEAYLYTRLGVNATNDTRHSEAADYFTKAISLLNSNPSLSTAAIAYLYEDLVVLFGWDLKSLWQDAHQNRCDAFRRAGRTEEALDSYRSMMDVIDENAKARCFDWSNAFMQEYGELHLTSGNAALAACDYDRAIALYSVAIDLNYTRDVIFANRGKAKLEKMLWEDALLDAQKVIELNPSSHVGYEVMHTALRGARRCDEAIPVFKIMLSKLNTVPEALIRELPQHYVKAEDAIRGAIQCMELENAPLRLLNTSTGLLCDRGAQISAFKTSRAYGELLLSTMMHTDLPMESITDTVTTYLHCAMLSHRWGEQEPLLHDIKDKAVYELKEAGRFMKLQSFCKIARRAGYHWAWVDTCCIDQTNHVELQKSLNSMFTWYHHSALTVVYLSDVPPSSKSGALTRSTWNTRGWTVPEFLAPKVIRFYQQDWTPYLNDVSSNHKESAEIMHELEDATGIDARTLVTFQPGMRDAREKLQWASTRVTTLPEDIAYSLFGIFGIQLPILYGENKQRALGRLLQEIVAQSGDITVLDWVGKPSTFNSCLPANISSYAAPPCTLPYLSEEEIQTAVSSLRHTVTMDDASKFYDKLANSHPRFSNCRLRLPCIIFPVTEVRRRPGAAQETLLTYGVRADGLGDLVIKTGETLIQFSRTRPIRQTFLIVYPWDRRLLELPDFAEDVESLGDSGGSEHEFPVSRSHGGFPVEEKLVDSESYSRALQLIVRLGQPFTAFLLAQPRRGEYKRIASDRSIIAQIENVASIHSIMDVRTLEIL</sequence>
<name>A0A0D0BX00_9AGAM</name>
<dbReference type="InterPro" id="IPR015943">
    <property type="entry name" value="WD40/YVTN_repeat-like_dom_sf"/>
</dbReference>
<evidence type="ECO:0000256" key="4">
    <source>
        <dbReference type="PROSITE-ProRule" id="PRU00339"/>
    </source>
</evidence>
<feature type="domain" description="Heterokaryon incompatibility" evidence="5">
    <location>
        <begin position="774"/>
        <end position="860"/>
    </location>
</feature>
<dbReference type="STRING" id="930992.A0A0D0BX00"/>
<evidence type="ECO:0000259" key="5">
    <source>
        <dbReference type="Pfam" id="PF06985"/>
    </source>
</evidence>
<dbReference type="Pfam" id="PF00400">
    <property type="entry name" value="WD40"/>
    <property type="match status" value="5"/>
</dbReference>
<dbReference type="PANTHER" id="PTHR10622">
    <property type="entry name" value="HET DOMAIN-CONTAINING PROTEIN"/>
    <property type="match status" value="1"/>
</dbReference>
<dbReference type="SMART" id="SM00320">
    <property type="entry name" value="WD40"/>
    <property type="match status" value="6"/>
</dbReference>
<dbReference type="InterPro" id="IPR019775">
    <property type="entry name" value="WD40_repeat_CS"/>
</dbReference>
<dbReference type="PROSITE" id="PS50082">
    <property type="entry name" value="WD_REPEATS_2"/>
    <property type="match status" value="3"/>
</dbReference>
<feature type="repeat" description="TPR" evidence="4">
    <location>
        <begin position="473"/>
        <end position="506"/>
    </location>
</feature>
<reference evidence="6 7" key="1">
    <citation type="submission" date="2014-04" db="EMBL/GenBank/DDBJ databases">
        <authorList>
            <consortium name="DOE Joint Genome Institute"/>
            <person name="Kuo A."/>
            <person name="Ruytinx J."/>
            <person name="Rineau F."/>
            <person name="Colpaert J."/>
            <person name="Kohler A."/>
            <person name="Nagy L.G."/>
            <person name="Floudas D."/>
            <person name="Copeland A."/>
            <person name="Barry K.W."/>
            <person name="Cichocki N."/>
            <person name="Veneault-Fourrey C."/>
            <person name="LaButti K."/>
            <person name="Lindquist E.A."/>
            <person name="Lipzen A."/>
            <person name="Lundell T."/>
            <person name="Morin E."/>
            <person name="Murat C."/>
            <person name="Sun H."/>
            <person name="Tunlid A."/>
            <person name="Henrissat B."/>
            <person name="Grigoriev I.V."/>
            <person name="Hibbett D.S."/>
            <person name="Martin F."/>
            <person name="Nordberg H.P."/>
            <person name="Cantor M.N."/>
            <person name="Hua S.X."/>
        </authorList>
    </citation>
    <scope>NUCLEOTIDE SEQUENCE [LARGE SCALE GENOMIC DNA]</scope>
    <source>
        <strain evidence="6 7">UH-Slu-Lm8-n1</strain>
    </source>
</reference>
<dbReference type="Pfam" id="PF06985">
    <property type="entry name" value="HET"/>
    <property type="match status" value="1"/>
</dbReference>
<dbReference type="InterPro" id="IPR010730">
    <property type="entry name" value="HET"/>
</dbReference>
<dbReference type="PANTHER" id="PTHR10622:SF10">
    <property type="entry name" value="HET DOMAIN-CONTAINING PROTEIN"/>
    <property type="match status" value="1"/>
</dbReference>
<dbReference type="PRINTS" id="PR00320">
    <property type="entry name" value="GPROTEINBRPT"/>
</dbReference>
<evidence type="ECO:0000256" key="3">
    <source>
        <dbReference type="PROSITE-ProRule" id="PRU00221"/>
    </source>
</evidence>
<keyword evidence="7" id="KW-1185">Reference proteome</keyword>
<feature type="repeat" description="WD" evidence="3">
    <location>
        <begin position="11"/>
        <end position="52"/>
    </location>
</feature>
<protein>
    <submittedName>
        <fullName evidence="6">Unplaced genomic scaffold CY34scaffold_16, whole genome shotgun sequence</fullName>
    </submittedName>
</protein>
<dbReference type="SUPFAM" id="SSF50978">
    <property type="entry name" value="WD40 repeat-like"/>
    <property type="match status" value="1"/>
</dbReference>
<dbReference type="HOGENOM" id="CLU_006785_0_0_1"/>
<gene>
    <name evidence="6" type="ORF">CY34DRAFT_799363</name>
</gene>
<dbReference type="Gene3D" id="1.25.40.10">
    <property type="entry name" value="Tetratricopeptide repeat domain"/>
    <property type="match status" value="3"/>
</dbReference>
<dbReference type="SUPFAM" id="SSF48452">
    <property type="entry name" value="TPR-like"/>
    <property type="match status" value="2"/>
</dbReference>
<dbReference type="PROSITE" id="PS50005">
    <property type="entry name" value="TPR"/>
    <property type="match status" value="1"/>
</dbReference>
<evidence type="ECO:0000256" key="2">
    <source>
        <dbReference type="ARBA" id="ARBA00022737"/>
    </source>
</evidence>
<dbReference type="PROSITE" id="PS50294">
    <property type="entry name" value="WD_REPEATS_REGION"/>
    <property type="match status" value="2"/>
</dbReference>
<dbReference type="OrthoDB" id="2664909at2759"/>
<dbReference type="CDD" id="cd00200">
    <property type="entry name" value="WD40"/>
    <property type="match status" value="1"/>
</dbReference>
<dbReference type="SMART" id="SM00028">
    <property type="entry name" value="TPR"/>
    <property type="match status" value="5"/>
</dbReference>
<evidence type="ECO:0000313" key="7">
    <source>
        <dbReference type="Proteomes" id="UP000054485"/>
    </source>
</evidence>
<feature type="repeat" description="WD" evidence="3">
    <location>
        <begin position="53"/>
        <end position="95"/>
    </location>
</feature>
<keyword evidence="1 3" id="KW-0853">WD repeat</keyword>
<dbReference type="Gene3D" id="2.130.10.10">
    <property type="entry name" value="YVTN repeat-like/Quinoprotein amine dehydrogenase"/>
    <property type="match status" value="2"/>
</dbReference>
<feature type="repeat" description="WD" evidence="3">
    <location>
        <begin position="97"/>
        <end position="132"/>
    </location>
</feature>
<accession>A0A0D0BX00</accession>
<dbReference type="Proteomes" id="UP000054485">
    <property type="component" value="Unassembled WGS sequence"/>
</dbReference>
<proteinExistence type="predicted"/>
<dbReference type="EMBL" id="KN835147">
    <property type="protein sequence ID" value="KIK47413.1"/>
    <property type="molecule type" value="Genomic_DNA"/>
</dbReference>
<evidence type="ECO:0000256" key="1">
    <source>
        <dbReference type="ARBA" id="ARBA00022574"/>
    </source>
</evidence>
<dbReference type="PROSITE" id="PS00678">
    <property type="entry name" value="WD_REPEATS_1"/>
    <property type="match status" value="2"/>
</dbReference>